<dbReference type="EMBL" id="JBHTLJ010000002">
    <property type="protein sequence ID" value="MFD1162015.1"/>
    <property type="molecule type" value="Genomic_DNA"/>
</dbReference>
<name>A0ABW3RA87_9FLAO</name>
<evidence type="ECO:0000313" key="2">
    <source>
        <dbReference type="EMBL" id="MFD1162015.1"/>
    </source>
</evidence>
<evidence type="ECO:0000259" key="1">
    <source>
        <dbReference type="Pfam" id="PF05117"/>
    </source>
</evidence>
<gene>
    <name evidence="2" type="ORF">ACFQ2E_06280</name>
</gene>
<dbReference type="InterPro" id="IPR016097">
    <property type="entry name" value="DUF695"/>
</dbReference>
<dbReference type="Pfam" id="PF05117">
    <property type="entry name" value="DUF695"/>
    <property type="match status" value="1"/>
</dbReference>
<organism evidence="2 3">
    <name type="scientific">Hwangdonia seohaensis</name>
    <dbReference type="NCBI Taxonomy" id="1240727"/>
    <lineage>
        <taxon>Bacteria</taxon>
        <taxon>Pseudomonadati</taxon>
        <taxon>Bacteroidota</taxon>
        <taxon>Flavobacteriia</taxon>
        <taxon>Flavobacteriales</taxon>
        <taxon>Flavobacteriaceae</taxon>
        <taxon>Hwangdonia</taxon>
    </lineage>
</organism>
<reference evidence="3" key="1">
    <citation type="journal article" date="2019" name="Int. J. Syst. Evol. Microbiol.">
        <title>The Global Catalogue of Microorganisms (GCM) 10K type strain sequencing project: providing services to taxonomists for standard genome sequencing and annotation.</title>
        <authorList>
            <consortium name="The Broad Institute Genomics Platform"/>
            <consortium name="The Broad Institute Genome Sequencing Center for Infectious Disease"/>
            <person name="Wu L."/>
            <person name="Ma J."/>
        </authorList>
    </citation>
    <scope>NUCLEOTIDE SEQUENCE [LARGE SCALE GENOMIC DNA]</scope>
    <source>
        <strain evidence="3">CCUG 63246</strain>
    </source>
</reference>
<keyword evidence="3" id="KW-1185">Reference proteome</keyword>
<feature type="domain" description="DUF695" evidence="1">
    <location>
        <begin position="241"/>
        <end position="360"/>
    </location>
</feature>
<proteinExistence type="predicted"/>
<dbReference type="RefSeq" id="WP_311937893.1">
    <property type="nucleotide sequence ID" value="NZ_JAVSCK010000002.1"/>
</dbReference>
<evidence type="ECO:0000313" key="3">
    <source>
        <dbReference type="Proteomes" id="UP001597163"/>
    </source>
</evidence>
<dbReference type="Proteomes" id="UP001597163">
    <property type="component" value="Unassembled WGS sequence"/>
</dbReference>
<comment type="caution">
    <text evidence="2">The sequence shown here is derived from an EMBL/GenBank/DDBJ whole genome shotgun (WGS) entry which is preliminary data.</text>
</comment>
<protein>
    <submittedName>
        <fullName evidence="2">DUF695 domain-containing protein</fullName>
    </submittedName>
</protein>
<sequence>MSFFKKFLVKDKPIKSYSDFWDWFVQNEGKFHKVIKNQGDINKVFFSKLAPKLNELKDGFWFLTGMYDNDIAELILTADGTVKNIVFVEELVDAAPKINGWKITALKPPSKANTFAIEMGGYKFDETTMSFYSNELSGFPDEIDITITHKDLMEENRSEITNGVYLSLDNSLGELKSISLIDNLNVINTKDALNDLVPIDKLNDFLIWREKEFVEKYDGIRYNTDKDNFTGLEAKLKNGLPLIAIVNADLLSWDSKASHPWIAVLEIEYDGKENKGMPNKVDYDLMNNIEEEILLKLKDFDGYLNVGRQTAENIREIYFACTDFRKPSKVFYEVQSKYAKDFRIEFDIYRDKYWQSFERFISN</sequence>
<accession>A0ABW3RA87</accession>